<evidence type="ECO:0000256" key="2">
    <source>
        <dbReference type="ARBA" id="ARBA00022692"/>
    </source>
</evidence>
<feature type="transmembrane region" description="Helical" evidence="5">
    <location>
        <begin position="95"/>
        <end position="113"/>
    </location>
</feature>
<feature type="transmembrane region" description="Helical" evidence="5">
    <location>
        <begin position="375"/>
        <end position="394"/>
    </location>
</feature>
<proteinExistence type="predicted"/>
<dbReference type="GO" id="GO:0016874">
    <property type="term" value="F:ligase activity"/>
    <property type="evidence" value="ECO:0007669"/>
    <property type="project" value="UniProtKB-KW"/>
</dbReference>
<comment type="caution">
    <text evidence="7">The sequence shown here is derived from an EMBL/GenBank/DDBJ whole genome shotgun (WGS) entry which is preliminary data.</text>
</comment>
<reference evidence="7" key="1">
    <citation type="journal article" date="2020" name="mSystems">
        <title>Genome- and Community-Level Interaction Insights into Carbon Utilization and Element Cycling Functions of Hydrothermarchaeota in Hydrothermal Sediment.</title>
        <authorList>
            <person name="Zhou Z."/>
            <person name="Liu Y."/>
            <person name="Xu W."/>
            <person name="Pan J."/>
            <person name="Luo Z.H."/>
            <person name="Li M."/>
        </authorList>
    </citation>
    <scope>NUCLEOTIDE SEQUENCE [LARGE SCALE GENOMIC DNA]</scope>
    <source>
        <strain evidence="7">SpSt-609</strain>
    </source>
</reference>
<keyword evidence="4 5" id="KW-0472">Membrane</keyword>
<evidence type="ECO:0000259" key="6">
    <source>
        <dbReference type="Pfam" id="PF04932"/>
    </source>
</evidence>
<comment type="subcellular location">
    <subcellularLocation>
        <location evidence="1">Membrane</location>
        <topology evidence="1">Multi-pass membrane protein</topology>
    </subcellularLocation>
</comment>
<protein>
    <submittedName>
        <fullName evidence="7">O-antigen ligase family protein</fullName>
    </submittedName>
</protein>
<feature type="transmembrane region" description="Helical" evidence="5">
    <location>
        <begin position="461"/>
        <end position="483"/>
    </location>
</feature>
<evidence type="ECO:0000313" key="7">
    <source>
        <dbReference type="EMBL" id="HGU40228.1"/>
    </source>
</evidence>
<keyword evidence="3 5" id="KW-1133">Transmembrane helix</keyword>
<dbReference type="GO" id="GO:0016020">
    <property type="term" value="C:membrane"/>
    <property type="evidence" value="ECO:0007669"/>
    <property type="project" value="UniProtKB-SubCell"/>
</dbReference>
<dbReference type="PANTHER" id="PTHR37422:SF23">
    <property type="entry name" value="TEICHURONIC ACID BIOSYNTHESIS PROTEIN TUAE"/>
    <property type="match status" value="1"/>
</dbReference>
<evidence type="ECO:0000256" key="1">
    <source>
        <dbReference type="ARBA" id="ARBA00004141"/>
    </source>
</evidence>
<accession>A0A7C4W1A8</accession>
<sequence length="967" mass="111946">MDIMNFLWLITTPLVSLFAHLIYTDSYSVPKHFFLSFSALITFIVLYARALRRKNITMYCTIFHLFFILFWTASLLSIINTARVNPYLIKGSLDVSLYLLVYVFLSVFFSNYLEQKEKIENMLFAFLIAGVIVAANGLLNYYTGYDIFVGLSPGLFYRERIRSTIGNVIFVANFLNMLMPIALYFYFRKTSSNLMKSFAFVSVTLFYLVLLVGNVRSEYLSWIVQLIFMTLFGLLEFGKRKRSLKFVLSREIFKEKLTQILLITVVFVIAGILFVGFPNILNHNKRMGEFILTSLSSRFETKVINEDLMRRKVAWLSAIEIWKDHKVFGQGVGTYRFFGGPTVAKVCNKVPKYRAAWQLFDTVHNDYLQVLAETGLVGFGLMITTFVLLVIYVFKNYEKLPAEKKAVFMTLVLTFVPFAVQMFFCYPVQILPNSLLALFSISAGVGRYLNEREGTKFNVKMSLKSLVPLGILLLILLTSSVYLRASRFLSAVYLRQGKVALNSVMNLYDIKRYKDRENSKAKKADNIETSSSVDDEIRNDLLTALVSLYNSIKFDHSNGLSYYFLSHLLGNDETFASVRKVKKDFVEVILKEYNGKFDLLKRLEEVLTENEIVDLQRLYSSLDLLNHSERFFADPVVQLAKVEKLSKIIKKLSEVQIKQGVSSELRSILKAEIEVLYTALSRSALRTIYEYSGGWVLYFRIKNPDIEIATRIGGDVYRELIYYIGTSGQLDSRKIDLIKQISDFEREVCLDLESNGYWGIPDAGLIFFTVLAEKQASTNKEWSKQILRSVLDDYHKIYDKIAKKLREGEEFFLRRTTDLRESVSTLLWESLHKSQLGIEDKTVQSFRKAFDEAIRKFISYDFSRYVHLYISELSKAEISDWNSLYATSPWKYFTSPVVFSALNHLQSVGDMSIVGRIFKISQLMVDPFYATWPFLYERYQIFKSTYEYAQKLYESLLKSDTKEVFTR</sequence>
<feature type="transmembrane region" description="Helical" evidence="5">
    <location>
        <begin position="34"/>
        <end position="51"/>
    </location>
</feature>
<feature type="transmembrane region" description="Helical" evidence="5">
    <location>
        <begin position="406"/>
        <end position="424"/>
    </location>
</feature>
<keyword evidence="7" id="KW-0436">Ligase</keyword>
<evidence type="ECO:0000256" key="5">
    <source>
        <dbReference type="SAM" id="Phobius"/>
    </source>
</evidence>
<dbReference type="InterPro" id="IPR051533">
    <property type="entry name" value="WaaL-like"/>
</dbReference>
<name>A0A7C4W1A8_9BACT</name>
<gene>
    <name evidence="7" type="ORF">ENT77_03410</name>
</gene>
<dbReference type="Pfam" id="PF04932">
    <property type="entry name" value="Wzy_C"/>
    <property type="match status" value="1"/>
</dbReference>
<feature type="transmembrane region" description="Helical" evidence="5">
    <location>
        <begin position="122"/>
        <end position="144"/>
    </location>
</feature>
<dbReference type="EMBL" id="DSZY01000014">
    <property type="protein sequence ID" value="HGU40228.1"/>
    <property type="molecule type" value="Genomic_DNA"/>
</dbReference>
<evidence type="ECO:0000256" key="4">
    <source>
        <dbReference type="ARBA" id="ARBA00023136"/>
    </source>
</evidence>
<feature type="transmembrane region" description="Helical" evidence="5">
    <location>
        <begin position="63"/>
        <end position="83"/>
    </location>
</feature>
<feature type="transmembrane region" description="Helical" evidence="5">
    <location>
        <begin position="430"/>
        <end position="449"/>
    </location>
</feature>
<feature type="domain" description="O-antigen ligase-related" evidence="6">
    <location>
        <begin position="206"/>
        <end position="382"/>
    </location>
</feature>
<feature type="transmembrane region" description="Helical" evidence="5">
    <location>
        <begin position="219"/>
        <end position="237"/>
    </location>
</feature>
<keyword evidence="2 5" id="KW-0812">Transmembrane</keyword>
<organism evidence="7">
    <name type="scientific">Fervidobacterium thailandense</name>
    <dbReference type="NCBI Taxonomy" id="1008305"/>
    <lineage>
        <taxon>Bacteria</taxon>
        <taxon>Thermotogati</taxon>
        <taxon>Thermotogota</taxon>
        <taxon>Thermotogae</taxon>
        <taxon>Thermotogales</taxon>
        <taxon>Fervidobacteriaceae</taxon>
        <taxon>Fervidobacterium</taxon>
    </lineage>
</organism>
<feature type="transmembrane region" description="Helical" evidence="5">
    <location>
        <begin position="257"/>
        <end position="277"/>
    </location>
</feature>
<feature type="transmembrane region" description="Helical" evidence="5">
    <location>
        <begin position="164"/>
        <end position="187"/>
    </location>
</feature>
<evidence type="ECO:0000256" key="3">
    <source>
        <dbReference type="ARBA" id="ARBA00022989"/>
    </source>
</evidence>
<dbReference type="AlphaFoldDB" id="A0A7C4W1A8"/>
<feature type="transmembrane region" description="Helical" evidence="5">
    <location>
        <begin position="194"/>
        <end position="213"/>
    </location>
</feature>
<dbReference type="InterPro" id="IPR007016">
    <property type="entry name" value="O-antigen_ligase-rel_domated"/>
</dbReference>
<dbReference type="PANTHER" id="PTHR37422">
    <property type="entry name" value="TEICHURONIC ACID BIOSYNTHESIS PROTEIN TUAE"/>
    <property type="match status" value="1"/>
</dbReference>